<dbReference type="OrthoDB" id="598214at2"/>
<evidence type="ECO:0008006" key="4">
    <source>
        <dbReference type="Google" id="ProtNLM"/>
    </source>
</evidence>
<dbReference type="SUPFAM" id="SSF54427">
    <property type="entry name" value="NTF2-like"/>
    <property type="match status" value="1"/>
</dbReference>
<dbReference type="InterPro" id="IPR032710">
    <property type="entry name" value="NTF2-like_dom_sf"/>
</dbReference>
<dbReference type="EMBL" id="CP000492">
    <property type="protein sequence ID" value="ABL65495.1"/>
    <property type="molecule type" value="Genomic_DNA"/>
</dbReference>
<accession>A1BGG8</accession>
<reference evidence="2 3" key="1">
    <citation type="submission" date="2006-12" db="EMBL/GenBank/DDBJ databases">
        <title>Complete sequence of Chlorobium phaeobacteroides DSM 266.</title>
        <authorList>
            <consortium name="US DOE Joint Genome Institute"/>
            <person name="Copeland A."/>
            <person name="Lucas S."/>
            <person name="Lapidus A."/>
            <person name="Barry K."/>
            <person name="Detter J.C."/>
            <person name="Glavina del Rio T."/>
            <person name="Hammon N."/>
            <person name="Israni S."/>
            <person name="Pitluck S."/>
            <person name="Goltsman E."/>
            <person name="Schmutz J."/>
            <person name="Larimer F."/>
            <person name="Land M."/>
            <person name="Hauser L."/>
            <person name="Mikhailova N."/>
            <person name="Li T."/>
            <person name="Overmann J."/>
            <person name="Bryant D.A."/>
            <person name="Richardson P."/>
        </authorList>
    </citation>
    <scope>NUCLEOTIDE SEQUENCE [LARGE SCALE GENOMIC DNA]</scope>
    <source>
        <strain evidence="2 3">DSM 266</strain>
    </source>
</reference>
<protein>
    <recommendedName>
        <fullName evidence="4">DUF4440 domain-containing protein</fullName>
    </recommendedName>
</protein>
<sequence precursor="true">MSAFKILLLLVVSLLCAIPLRAEEPLQQTGEKLVRQLFADMKSANIPAIKKIISPVFQSVHQDGTRNCDQQIELIKGLDMAPPVLGDFVETRNGSILVVTYMVSVEESVGGKRLTGKPARRLSVFQDTSEGWRWVAHANLQVMQ</sequence>
<feature type="chain" id="PRO_5002632549" description="DUF4440 domain-containing protein" evidence="1">
    <location>
        <begin position="23"/>
        <end position="144"/>
    </location>
</feature>
<dbReference type="Proteomes" id="UP000008701">
    <property type="component" value="Chromosome"/>
</dbReference>
<evidence type="ECO:0000256" key="1">
    <source>
        <dbReference type="SAM" id="SignalP"/>
    </source>
</evidence>
<dbReference type="RefSeq" id="WP_011745309.1">
    <property type="nucleotide sequence ID" value="NC_008639.1"/>
</dbReference>
<gene>
    <name evidence="2" type="ordered locus">Cpha266_1467</name>
</gene>
<dbReference type="AlphaFoldDB" id="A1BGG8"/>
<dbReference type="KEGG" id="cph:Cpha266_1467"/>
<evidence type="ECO:0000313" key="2">
    <source>
        <dbReference type="EMBL" id="ABL65495.1"/>
    </source>
</evidence>
<keyword evidence="3" id="KW-1185">Reference proteome</keyword>
<keyword evidence="1" id="KW-0732">Signal</keyword>
<proteinExistence type="predicted"/>
<name>A1BGG8_CHLPD</name>
<evidence type="ECO:0000313" key="3">
    <source>
        <dbReference type="Proteomes" id="UP000008701"/>
    </source>
</evidence>
<organism evidence="2 3">
    <name type="scientific">Chlorobium phaeobacteroides (strain DSM 266 / SMG 266 / 2430)</name>
    <dbReference type="NCBI Taxonomy" id="290317"/>
    <lineage>
        <taxon>Bacteria</taxon>
        <taxon>Pseudomonadati</taxon>
        <taxon>Chlorobiota</taxon>
        <taxon>Chlorobiia</taxon>
        <taxon>Chlorobiales</taxon>
        <taxon>Chlorobiaceae</taxon>
        <taxon>Chlorobium/Pelodictyon group</taxon>
        <taxon>Chlorobium</taxon>
    </lineage>
</organism>
<dbReference type="Gene3D" id="3.10.450.50">
    <property type="match status" value="1"/>
</dbReference>
<dbReference type="HOGENOM" id="CLU_1793034_0_0_10"/>
<feature type="signal peptide" evidence="1">
    <location>
        <begin position="1"/>
        <end position="22"/>
    </location>
</feature>